<organism evidence="1 2">
    <name type="scientific">Heterorhabditis bacteriophora</name>
    <name type="common">Entomopathogenic nematode worm</name>
    <dbReference type="NCBI Taxonomy" id="37862"/>
    <lineage>
        <taxon>Eukaryota</taxon>
        <taxon>Metazoa</taxon>
        <taxon>Ecdysozoa</taxon>
        <taxon>Nematoda</taxon>
        <taxon>Chromadorea</taxon>
        <taxon>Rhabditida</taxon>
        <taxon>Rhabditina</taxon>
        <taxon>Rhabditomorpha</taxon>
        <taxon>Strongyloidea</taxon>
        <taxon>Heterorhabditidae</taxon>
        <taxon>Heterorhabditis</taxon>
    </lineage>
</organism>
<keyword evidence="1" id="KW-1185">Reference proteome</keyword>
<dbReference type="WBParaSite" id="Hba_03090">
    <property type="protein sequence ID" value="Hba_03090"/>
    <property type="gene ID" value="Hba_03090"/>
</dbReference>
<protein>
    <submittedName>
        <fullName evidence="2">Uncharacterized protein</fullName>
    </submittedName>
</protein>
<sequence>MAMCENSRKIPEADGLLRGHIRCGEFENTRHKLTIKQNKLLKPPHILLCQMLATSLNQIFHILRNEFQMTDIRRGHLVATSRDFNLNLRRKNRKCSAPVCFEILFSSRMSSACNCKFMISEHYRGNQNPGNYVIKRINISL</sequence>
<dbReference type="Proteomes" id="UP000095283">
    <property type="component" value="Unplaced"/>
</dbReference>
<reference evidence="2" key="1">
    <citation type="submission" date="2016-11" db="UniProtKB">
        <authorList>
            <consortium name="WormBaseParasite"/>
        </authorList>
    </citation>
    <scope>IDENTIFICATION</scope>
</reference>
<name>A0A1I7WDW7_HETBA</name>
<dbReference type="AlphaFoldDB" id="A0A1I7WDW7"/>
<accession>A0A1I7WDW7</accession>
<evidence type="ECO:0000313" key="1">
    <source>
        <dbReference type="Proteomes" id="UP000095283"/>
    </source>
</evidence>
<evidence type="ECO:0000313" key="2">
    <source>
        <dbReference type="WBParaSite" id="Hba_03090"/>
    </source>
</evidence>
<proteinExistence type="predicted"/>